<feature type="transmembrane region" description="Helical" evidence="1">
    <location>
        <begin position="62"/>
        <end position="83"/>
    </location>
</feature>
<evidence type="ECO:0000313" key="2">
    <source>
        <dbReference type="Proteomes" id="UP000887574"/>
    </source>
</evidence>
<dbReference type="Proteomes" id="UP000887574">
    <property type="component" value="Unplaced"/>
</dbReference>
<reference evidence="3" key="1">
    <citation type="submission" date="2022-11" db="UniProtKB">
        <authorList>
            <consortium name="WormBaseParasite"/>
        </authorList>
    </citation>
    <scope>IDENTIFICATION</scope>
</reference>
<sequence>MVSKHPVKSIISAINHEKVKLWLGFLSPTICSWLCLGAWCYYACLLPTCNLHIPLEWTYPDTAFYMFKAIASTIMMFAAVVLYSDISFPFVMYCFGKIFARIDLKTDKI</sequence>
<keyword evidence="1" id="KW-0472">Membrane</keyword>
<evidence type="ECO:0000256" key="1">
    <source>
        <dbReference type="SAM" id="Phobius"/>
    </source>
</evidence>
<dbReference type="WBParaSite" id="jg23594">
    <property type="protein sequence ID" value="jg23594"/>
    <property type="gene ID" value="jg23594"/>
</dbReference>
<dbReference type="AlphaFoldDB" id="A0A915DUC7"/>
<keyword evidence="2" id="KW-1185">Reference proteome</keyword>
<accession>A0A915DUC7</accession>
<keyword evidence="1" id="KW-0812">Transmembrane</keyword>
<evidence type="ECO:0000313" key="3">
    <source>
        <dbReference type="WBParaSite" id="jg23594"/>
    </source>
</evidence>
<proteinExistence type="predicted"/>
<keyword evidence="1" id="KW-1133">Transmembrane helix</keyword>
<organism evidence="2 3">
    <name type="scientific">Ditylenchus dipsaci</name>
    <dbReference type="NCBI Taxonomy" id="166011"/>
    <lineage>
        <taxon>Eukaryota</taxon>
        <taxon>Metazoa</taxon>
        <taxon>Ecdysozoa</taxon>
        <taxon>Nematoda</taxon>
        <taxon>Chromadorea</taxon>
        <taxon>Rhabditida</taxon>
        <taxon>Tylenchina</taxon>
        <taxon>Tylenchomorpha</taxon>
        <taxon>Sphaerularioidea</taxon>
        <taxon>Anguinidae</taxon>
        <taxon>Anguininae</taxon>
        <taxon>Ditylenchus</taxon>
    </lineage>
</organism>
<feature type="transmembrane region" description="Helical" evidence="1">
    <location>
        <begin position="21"/>
        <end position="42"/>
    </location>
</feature>
<protein>
    <submittedName>
        <fullName evidence="3">Uncharacterized protein</fullName>
    </submittedName>
</protein>
<name>A0A915DUC7_9BILA</name>